<dbReference type="SUPFAM" id="SSF55347">
    <property type="entry name" value="Glyceraldehyde-3-phosphate dehydrogenase-like, C-terminal domain"/>
    <property type="match status" value="1"/>
</dbReference>
<dbReference type="InterPro" id="IPR036291">
    <property type="entry name" value="NAD(P)-bd_dom_sf"/>
</dbReference>
<dbReference type="PANTHER" id="PTHR43818:SF11">
    <property type="entry name" value="BCDNA.GH03377"/>
    <property type="match status" value="1"/>
</dbReference>
<name>A0A178XMX2_SINSA</name>
<dbReference type="Pfam" id="PF01408">
    <property type="entry name" value="GFO_IDH_MocA"/>
    <property type="match status" value="1"/>
</dbReference>
<dbReference type="RefSeq" id="WP_066878605.1">
    <property type="nucleotide sequence ID" value="NZ_LNQB01000098.1"/>
</dbReference>
<dbReference type="InterPro" id="IPR050463">
    <property type="entry name" value="Gfo/Idh/MocA_oxidrdct_glycsds"/>
</dbReference>
<reference evidence="4 5" key="1">
    <citation type="submission" date="2015-11" db="EMBL/GenBank/DDBJ databases">
        <title>Ensifer anhuiense sp. nov., an effective nitrogen fixation bacterium with Glycine soja.</title>
        <authorList>
            <person name="Yan H."/>
            <person name="Chen W."/>
        </authorList>
    </citation>
    <scope>NUCLEOTIDE SEQUENCE [LARGE SCALE GENOMIC DNA]</scope>
    <source>
        <strain evidence="4 5">LMG 7837</strain>
    </source>
</reference>
<feature type="domain" description="Gfo/Idh/MocA-like oxidoreductase N-terminal" evidence="2">
    <location>
        <begin position="27"/>
        <end position="121"/>
    </location>
</feature>
<protein>
    <submittedName>
        <fullName evidence="4">Oxidoreductase</fullName>
    </submittedName>
</protein>
<dbReference type="InterPro" id="IPR055170">
    <property type="entry name" value="GFO_IDH_MocA-like_dom"/>
</dbReference>
<comment type="caution">
    <text evidence="4">The sequence shown here is derived from an EMBL/GenBank/DDBJ whole genome shotgun (WGS) entry which is preliminary data.</text>
</comment>
<dbReference type="AlphaFoldDB" id="A0A178XMX2"/>
<dbReference type="GO" id="GO:0000166">
    <property type="term" value="F:nucleotide binding"/>
    <property type="evidence" value="ECO:0007669"/>
    <property type="project" value="InterPro"/>
</dbReference>
<accession>A0A178XMX2</accession>
<dbReference type="EMBL" id="LNQB01000098">
    <property type="protein sequence ID" value="OAP35945.1"/>
    <property type="molecule type" value="Genomic_DNA"/>
</dbReference>
<feature type="domain" description="GFO/IDH/MocA-like oxidoreductase" evidence="3">
    <location>
        <begin position="134"/>
        <end position="260"/>
    </location>
</feature>
<dbReference type="OrthoDB" id="9768836at2"/>
<evidence type="ECO:0000256" key="1">
    <source>
        <dbReference type="ARBA" id="ARBA00023002"/>
    </source>
</evidence>
<dbReference type="GO" id="GO:0016491">
    <property type="term" value="F:oxidoreductase activity"/>
    <property type="evidence" value="ECO:0007669"/>
    <property type="project" value="UniProtKB-KW"/>
</dbReference>
<evidence type="ECO:0000259" key="3">
    <source>
        <dbReference type="Pfam" id="PF22725"/>
    </source>
</evidence>
<dbReference type="Gene3D" id="3.30.360.10">
    <property type="entry name" value="Dihydrodipicolinate Reductase, domain 2"/>
    <property type="match status" value="1"/>
</dbReference>
<dbReference type="SUPFAM" id="SSF51735">
    <property type="entry name" value="NAD(P)-binding Rossmann-fold domains"/>
    <property type="match status" value="1"/>
</dbReference>
<evidence type="ECO:0000259" key="2">
    <source>
        <dbReference type="Pfam" id="PF01408"/>
    </source>
</evidence>
<gene>
    <name evidence="4" type="ORF">ATB98_09915</name>
</gene>
<sequence length="338" mass="37062">MDELRFAAVGLNHNHIYGQVNCLLRAGGRLVGFHERDDALAAEFSAAYPDAPRLGTLDQILEDERIGLVVSAAVSAERAELAVRAMQHGKDVLVDKPGMTSLEQLASVRRVQAETGRIFSILYSEHFESPATVKAGALVAAGAIGEVVHLVGLGPHRLRRETRPGWFFRRQDYGGILTDIASHQCEQFLFFTGAEDATILSASVDNRSVPDEPELQDTGNIQLSTGRATGTIHVNWLTPDGMPTWGDGRLFIVGTTGTIEVRKTVDLAGREGGNHLFLADRRGVEHIDCSDVELPFGRQLLADIRDRTETAMPQERCFKAMELALQAQAIAERNREKN</sequence>
<dbReference type="InterPro" id="IPR000683">
    <property type="entry name" value="Gfo/Idh/MocA-like_OxRdtase_N"/>
</dbReference>
<dbReference type="Gene3D" id="3.40.50.720">
    <property type="entry name" value="NAD(P)-binding Rossmann-like Domain"/>
    <property type="match status" value="1"/>
</dbReference>
<evidence type="ECO:0000313" key="4">
    <source>
        <dbReference type="EMBL" id="OAP35945.1"/>
    </source>
</evidence>
<proteinExistence type="predicted"/>
<dbReference type="Proteomes" id="UP000078507">
    <property type="component" value="Unassembled WGS sequence"/>
</dbReference>
<keyword evidence="1" id="KW-0560">Oxidoreductase</keyword>
<organism evidence="4 5">
    <name type="scientific">Sinorhizobium saheli</name>
    <dbReference type="NCBI Taxonomy" id="36856"/>
    <lineage>
        <taxon>Bacteria</taxon>
        <taxon>Pseudomonadati</taxon>
        <taxon>Pseudomonadota</taxon>
        <taxon>Alphaproteobacteria</taxon>
        <taxon>Hyphomicrobiales</taxon>
        <taxon>Rhizobiaceae</taxon>
        <taxon>Sinorhizobium/Ensifer group</taxon>
        <taxon>Sinorhizobium</taxon>
    </lineage>
</organism>
<keyword evidence="5" id="KW-1185">Reference proteome</keyword>
<evidence type="ECO:0000313" key="5">
    <source>
        <dbReference type="Proteomes" id="UP000078507"/>
    </source>
</evidence>
<dbReference type="STRING" id="36856.ATB98_09915"/>
<dbReference type="PANTHER" id="PTHR43818">
    <property type="entry name" value="BCDNA.GH03377"/>
    <property type="match status" value="1"/>
</dbReference>
<dbReference type="Pfam" id="PF22725">
    <property type="entry name" value="GFO_IDH_MocA_C3"/>
    <property type="match status" value="1"/>
</dbReference>